<keyword evidence="3" id="KW-0418">Kinase</keyword>
<protein>
    <submittedName>
        <fullName evidence="3">Histidine kinase</fullName>
    </submittedName>
</protein>
<dbReference type="InterPro" id="IPR035919">
    <property type="entry name" value="EAL_sf"/>
</dbReference>
<dbReference type="Pfam" id="PF00563">
    <property type="entry name" value="EAL"/>
    <property type="match status" value="1"/>
</dbReference>
<evidence type="ECO:0000313" key="4">
    <source>
        <dbReference type="Proteomes" id="UP000619743"/>
    </source>
</evidence>
<dbReference type="InterPro" id="IPR014408">
    <property type="entry name" value="dGMP_Pdiesterase_EAL/HD-GYP"/>
</dbReference>
<keyword evidence="3" id="KW-0808">Transferase</keyword>
<evidence type="ECO:0000259" key="2">
    <source>
        <dbReference type="PROSITE" id="PS51833"/>
    </source>
</evidence>
<dbReference type="GO" id="GO:0016301">
    <property type="term" value="F:kinase activity"/>
    <property type="evidence" value="ECO:0007669"/>
    <property type="project" value="UniProtKB-KW"/>
</dbReference>
<dbReference type="Gene3D" id="3.20.20.450">
    <property type="entry name" value="EAL domain"/>
    <property type="match status" value="1"/>
</dbReference>
<feature type="domain" description="HDOD" evidence="2">
    <location>
        <begin position="198"/>
        <end position="384"/>
    </location>
</feature>
<dbReference type="EMBL" id="BMDX01000002">
    <property type="protein sequence ID" value="GGA66043.1"/>
    <property type="molecule type" value="Genomic_DNA"/>
</dbReference>
<keyword evidence="4" id="KW-1185">Reference proteome</keyword>
<evidence type="ECO:0000259" key="1">
    <source>
        <dbReference type="PROSITE" id="PS50883"/>
    </source>
</evidence>
<dbReference type="PANTHER" id="PTHR33525">
    <property type="match status" value="1"/>
</dbReference>
<name>A0A8J2U2A6_9GAMM</name>
<organism evidence="3 4">
    <name type="scientific">Neiella marina</name>
    <dbReference type="NCBI Taxonomy" id="508461"/>
    <lineage>
        <taxon>Bacteria</taxon>
        <taxon>Pseudomonadati</taxon>
        <taxon>Pseudomonadota</taxon>
        <taxon>Gammaproteobacteria</taxon>
        <taxon>Alteromonadales</taxon>
        <taxon>Echinimonadaceae</taxon>
        <taxon>Neiella</taxon>
    </lineage>
</organism>
<dbReference type="RefSeq" id="WP_087504561.1">
    <property type="nucleotide sequence ID" value="NZ_BMDX01000002.1"/>
</dbReference>
<evidence type="ECO:0000313" key="3">
    <source>
        <dbReference type="EMBL" id="GGA66043.1"/>
    </source>
</evidence>
<dbReference type="PIRSF" id="PIRSF003180">
    <property type="entry name" value="DiGMPpdiest_YuxH"/>
    <property type="match status" value="1"/>
</dbReference>
<dbReference type="InterPro" id="IPR001633">
    <property type="entry name" value="EAL_dom"/>
</dbReference>
<dbReference type="SUPFAM" id="SSF109604">
    <property type="entry name" value="HD-domain/PDEase-like"/>
    <property type="match status" value="1"/>
</dbReference>
<comment type="caution">
    <text evidence="3">The sequence shown here is derived from an EMBL/GenBank/DDBJ whole genome shotgun (WGS) entry which is preliminary data.</text>
</comment>
<dbReference type="OrthoDB" id="9804751at2"/>
<proteinExistence type="predicted"/>
<dbReference type="Gene3D" id="1.10.3210.10">
    <property type="entry name" value="Hypothetical protein af1432"/>
    <property type="match status" value="1"/>
</dbReference>
<reference evidence="4" key="1">
    <citation type="journal article" date="2019" name="Int. J. Syst. Evol. Microbiol.">
        <title>The Global Catalogue of Microorganisms (GCM) 10K type strain sequencing project: providing services to taxonomists for standard genome sequencing and annotation.</title>
        <authorList>
            <consortium name="The Broad Institute Genomics Platform"/>
            <consortium name="The Broad Institute Genome Sequencing Center for Infectious Disease"/>
            <person name="Wu L."/>
            <person name="Ma J."/>
        </authorList>
    </citation>
    <scope>NUCLEOTIDE SEQUENCE [LARGE SCALE GENOMIC DNA]</scope>
    <source>
        <strain evidence="4">CGMCC 1.10130</strain>
    </source>
</reference>
<dbReference type="SMART" id="SM00052">
    <property type="entry name" value="EAL"/>
    <property type="match status" value="1"/>
</dbReference>
<dbReference type="AlphaFoldDB" id="A0A8J2U2A6"/>
<dbReference type="PANTHER" id="PTHR33525:SF4">
    <property type="entry name" value="CYCLIC DI-GMP PHOSPHODIESTERASE CDGJ"/>
    <property type="match status" value="1"/>
</dbReference>
<dbReference type="Pfam" id="PF08668">
    <property type="entry name" value="HDOD"/>
    <property type="match status" value="1"/>
</dbReference>
<gene>
    <name evidence="3" type="ORF">GCM10011369_04480</name>
</gene>
<dbReference type="InterPro" id="IPR013976">
    <property type="entry name" value="HDOD"/>
</dbReference>
<dbReference type="PROSITE" id="PS51833">
    <property type="entry name" value="HDOD"/>
    <property type="match status" value="1"/>
</dbReference>
<dbReference type="Proteomes" id="UP000619743">
    <property type="component" value="Unassembled WGS sequence"/>
</dbReference>
<dbReference type="CDD" id="cd01948">
    <property type="entry name" value="EAL"/>
    <property type="match status" value="1"/>
</dbReference>
<sequence>MYIYVARQPIVDADRNLVGYELLFRDSLNNVFPRINAHEATSKLVAGSHLHLGFEELIGDAPAFINFPELSLLVRVPELLPKERVVIELLEDIEPGPELVSICQKLKQLGYRIALDDFAYQDAWRSVLPFVDMIKVDIQASTPKQILAIKKLKLDFDIELLAEKVETPEEYEKMRQMGFQYFQGYFFSRPEIIQRRGLNPSQTNLVELLAKLAQPECDFSELNTIIQRDVSLTYKLLRFVNSSFFAHPSDISSIKQALVYLGETELRKFLALIAAANLAQDKPDELLRLSITRARFCELLTSKQEQNHAPAAFLAGLFSLLDAILDQPIDVIMEKIPVSEHIKDAVIHRRGVIAPYLNLALDYERAIWESIPAMSDRLGLADESLPAFYQEAIGWSNALLGSTTESKDVS</sequence>
<dbReference type="InterPro" id="IPR052340">
    <property type="entry name" value="RNase_Y/CdgJ"/>
</dbReference>
<dbReference type="SUPFAM" id="SSF141868">
    <property type="entry name" value="EAL domain-like"/>
    <property type="match status" value="1"/>
</dbReference>
<feature type="domain" description="EAL" evidence="1">
    <location>
        <begin position="1"/>
        <end position="204"/>
    </location>
</feature>
<accession>A0A8J2U2A6</accession>
<dbReference type="PROSITE" id="PS50883">
    <property type="entry name" value="EAL"/>
    <property type="match status" value="1"/>
</dbReference>